<evidence type="ECO:0000256" key="5">
    <source>
        <dbReference type="ARBA" id="ARBA00023136"/>
    </source>
</evidence>
<keyword evidence="8" id="KW-1185">Reference proteome</keyword>
<dbReference type="Proteomes" id="UP000616114">
    <property type="component" value="Unassembled WGS sequence"/>
</dbReference>
<keyword evidence="2" id="KW-1003">Cell membrane</keyword>
<proteinExistence type="predicted"/>
<dbReference type="PANTHER" id="PTHR34857:SF2">
    <property type="entry name" value="SLL0384 PROTEIN"/>
    <property type="match status" value="1"/>
</dbReference>
<accession>A0A8J2XL31</accession>
<dbReference type="PANTHER" id="PTHR34857">
    <property type="entry name" value="SLL0384 PROTEIN"/>
    <property type="match status" value="1"/>
</dbReference>
<keyword evidence="4 6" id="KW-1133">Transmembrane helix</keyword>
<dbReference type="Pfam" id="PF02361">
    <property type="entry name" value="CbiQ"/>
    <property type="match status" value="1"/>
</dbReference>
<dbReference type="EMBL" id="BMFY01000010">
    <property type="protein sequence ID" value="GGA19362.1"/>
    <property type="molecule type" value="Genomic_DNA"/>
</dbReference>
<organism evidence="7 8">
    <name type="scientific">Sediminivirga luteola</name>
    <dbReference type="NCBI Taxonomy" id="1774748"/>
    <lineage>
        <taxon>Bacteria</taxon>
        <taxon>Bacillati</taxon>
        <taxon>Actinomycetota</taxon>
        <taxon>Actinomycetes</taxon>
        <taxon>Micrococcales</taxon>
        <taxon>Brevibacteriaceae</taxon>
        <taxon>Sediminivirga</taxon>
    </lineage>
</organism>
<name>A0A8J2XL31_9MICO</name>
<feature type="transmembrane region" description="Helical" evidence="6">
    <location>
        <begin position="170"/>
        <end position="191"/>
    </location>
</feature>
<feature type="transmembrane region" description="Helical" evidence="6">
    <location>
        <begin position="89"/>
        <end position="107"/>
    </location>
</feature>
<dbReference type="InterPro" id="IPR051611">
    <property type="entry name" value="ECF_transporter_component"/>
</dbReference>
<evidence type="ECO:0000313" key="7">
    <source>
        <dbReference type="EMBL" id="GGA19362.1"/>
    </source>
</evidence>
<gene>
    <name evidence="7" type="ORF">GCM10011333_23090</name>
</gene>
<feature type="transmembrane region" description="Helical" evidence="6">
    <location>
        <begin position="203"/>
        <end position="222"/>
    </location>
</feature>
<dbReference type="InterPro" id="IPR003339">
    <property type="entry name" value="ABC/ECF_trnsptr_transmembrane"/>
</dbReference>
<keyword evidence="5 6" id="KW-0472">Membrane</keyword>
<dbReference type="RefSeq" id="WP_229745108.1">
    <property type="nucleotide sequence ID" value="NZ_BMFY01000010.1"/>
</dbReference>
<dbReference type="CDD" id="cd16914">
    <property type="entry name" value="EcfT"/>
    <property type="match status" value="1"/>
</dbReference>
<sequence>MSATTMVEGTTAAPSGAGVPAPGTDLLVPVRRRTLMVRTHPVVKLGCAFAVTLTVLLSVDMISAGVLLVALLLALPFSGLDMRVLLRRLWPIPVACVLSGYGTALLAPASGTVLVDWGPLGFSTGSILTGVAIAMRGMVLALAGVLVFATTDPTDLADGLAQRLRLSPRFVLSALAAFRLVGLVIADWRALSMARRARGVERARGPVGIVAGFFALAAALLVQSIRRGTRLAAAMEARGFGGKHRSWARPSLLRPRDAVMPALTVPLCALAAGLAVSLGTWNFIFL</sequence>
<feature type="transmembrane region" description="Helical" evidence="6">
    <location>
        <begin position="48"/>
        <end position="77"/>
    </location>
</feature>
<reference evidence="7" key="1">
    <citation type="journal article" date="2014" name="Int. J. Syst. Evol. Microbiol.">
        <title>Complete genome sequence of Corynebacterium casei LMG S-19264T (=DSM 44701T), isolated from a smear-ripened cheese.</title>
        <authorList>
            <consortium name="US DOE Joint Genome Institute (JGI-PGF)"/>
            <person name="Walter F."/>
            <person name="Albersmeier A."/>
            <person name="Kalinowski J."/>
            <person name="Ruckert C."/>
        </authorList>
    </citation>
    <scope>NUCLEOTIDE SEQUENCE</scope>
    <source>
        <strain evidence="7">CGMCC 1.12785</strain>
    </source>
</reference>
<evidence type="ECO:0000313" key="8">
    <source>
        <dbReference type="Proteomes" id="UP000616114"/>
    </source>
</evidence>
<evidence type="ECO:0000256" key="3">
    <source>
        <dbReference type="ARBA" id="ARBA00022692"/>
    </source>
</evidence>
<comment type="caution">
    <text evidence="7">The sequence shown here is derived from an EMBL/GenBank/DDBJ whole genome shotgun (WGS) entry which is preliminary data.</text>
</comment>
<evidence type="ECO:0000256" key="2">
    <source>
        <dbReference type="ARBA" id="ARBA00022475"/>
    </source>
</evidence>
<evidence type="ECO:0000256" key="1">
    <source>
        <dbReference type="ARBA" id="ARBA00004141"/>
    </source>
</evidence>
<feature type="transmembrane region" description="Helical" evidence="6">
    <location>
        <begin position="127"/>
        <end position="149"/>
    </location>
</feature>
<evidence type="ECO:0000256" key="4">
    <source>
        <dbReference type="ARBA" id="ARBA00022989"/>
    </source>
</evidence>
<reference evidence="7" key="2">
    <citation type="submission" date="2020-09" db="EMBL/GenBank/DDBJ databases">
        <authorList>
            <person name="Sun Q."/>
            <person name="Zhou Y."/>
        </authorList>
    </citation>
    <scope>NUCLEOTIDE SEQUENCE</scope>
    <source>
        <strain evidence="7">CGMCC 1.12785</strain>
    </source>
</reference>
<comment type="subcellular location">
    <subcellularLocation>
        <location evidence="1">Membrane</location>
        <topology evidence="1">Multi-pass membrane protein</topology>
    </subcellularLocation>
</comment>
<dbReference type="GO" id="GO:0005886">
    <property type="term" value="C:plasma membrane"/>
    <property type="evidence" value="ECO:0007669"/>
    <property type="project" value="UniProtKB-ARBA"/>
</dbReference>
<protein>
    <submittedName>
        <fullName evidence="7">ABC transporter</fullName>
    </submittedName>
</protein>
<dbReference type="AlphaFoldDB" id="A0A8J2XL31"/>
<feature type="transmembrane region" description="Helical" evidence="6">
    <location>
        <begin position="259"/>
        <end position="284"/>
    </location>
</feature>
<keyword evidence="3 6" id="KW-0812">Transmembrane</keyword>
<evidence type="ECO:0000256" key="6">
    <source>
        <dbReference type="SAM" id="Phobius"/>
    </source>
</evidence>